<dbReference type="Gene3D" id="2.160.20.10">
    <property type="entry name" value="Single-stranded right-handed beta-helix, Pectin lyase-like"/>
    <property type="match status" value="1"/>
</dbReference>
<name>A0A7C3KJD3_9CYAN</name>
<proteinExistence type="predicted"/>
<dbReference type="InterPro" id="IPR011050">
    <property type="entry name" value="Pectin_lyase_fold/virulence"/>
</dbReference>
<sequence length="406" mass="41510">MSAESTTPTGGRAGTLVIKNAELVSVDRPGSILNFNTRSEKQTSDAGNLQIYTNQLQVSNGGQVSARTTGSGDAGTLRVIATELVKVDGFGSKLSFDSESSGNAQPDAIFIETDQLIVQNQGLITVDGSGTGATGDLNIASNSIRMLYQGQITATTQTGIGGNIRIKIGSGNLKMGGLDSKGNSIAGGNEIRARAFGSGDGGNIVIEPLSDKSAGAVISTSTLADNDILAIADTGKGGLADAQGVLAVIGFVPLQSVDTPLSDFTAESRVGFDGRTLLPENDPVEEPVPLDFLRAEIAQGCQALQAPVAQSKFIITGRGGVAANPGNVLSGDGIAVDLVTRNATNNSSSDTNAAPPTESKTAQPIVEAQNWVKNQDGTISLIAQVPTQLPFIKSLSNCGTSSPSQH</sequence>
<dbReference type="EMBL" id="DSRU01000392">
    <property type="protein sequence ID" value="HFN01266.1"/>
    <property type="molecule type" value="Genomic_DNA"/>
</dbReference>
<gene>
    <name evidence="2" type="ORF">ENR64_26675</name>
</gene>
<reference evidence="2" key="1">
    <citation type="journal article" date="2020" name="mSystems">
        <title>Genome- and Community-Level Interaction Insights into Carbon Utilization and Element Cycling Functions of Hydrothermarchaeota in Hydrothermal Sediment.</title>
        <authorList>
            <person name="Zhou Z."/>
            <person name="Liu Y."/>
            <person name="Xu W."/>
            <person name="Pan J."/>
            <person name="Luo Z.H."/>
            <person name="Li M."/>
        </authorList>
    </citation>
    <scope>NUCLEOTIDE SEQUENCE [LARGE SCALE GENOMIC DNA]</scope>
    <source>
        <strain evidence="2">SpSt-418</strain>
    </source>
</reference>
<evidence type="ECO:0000256" key="1">
    <source>
        <dbReference type="SAM" id="MobiDB-lite"/>
    </source>
</evidence>
<feature type="region of interest" description="Disordered" evidence="1">
    <location>
        <begin position="342"/>
        <end position="362"/>
    </location>
</feature>
<protein>
    <submittedName>
        <fullName evidence="2">S-layer family protein</fullName>
    </submittedName>
</protein>
<feature type="compositionally biased region" description="Low complexity" evidence="1">
    <location>
        <begin position="342"/>
        <end position="354"/>
    </location>
</feature>
<dbReference type="InterPro" id="IPR012334">
    <property type="entry name" value="Pectin_lyas_fold"/>
</dbReference>
<organism evidence="2">
    <name type="scientific">Oscillatoriales cyanobacterium SpSt-418</name>
    <dbReference type="NCBI Taxonomy" id="2282169"/>
    <lineage>
        <taxon>Bacteria</taxon>
        <taxon>Bacillati</taxon>
        <taxon>Cyanobacteriota</taxon>
        <taxon>Cyanophyceae</taxon>
        <taxon>Oscillatoriophycideae</taxon>
        <taxon>Oscillatoriales</taxon>
    </lineage>
</organism>
<accession>A0A7C3KJD3</accession>
<evidence type="ECO:0000313" key="2">
    <source>
        <dbReference type="EMBL" id="HFN01266.1"/>
    </source>
</evidence>
<dbReference type="SUPFAM" id="SSF51126">
    <property type="entry name" value="Pectin lyase-like"/>
    <property type="match status" value="1"/>
</dbReference>
<dbReference type="AlphaFoldDB" id="A0A7C3KJD3"/>
<comment type="caution">
    <text evidence="2">The sequence shown here is derived from an EMBL/GenBank/DDBJ whole genome shotgun (WGS) entry which is preliminary data.</text>
</comment>